<dbReference type="SUPFAM" id="SSF81452">
    <property type="entry name" value="Cytochrome c oxidase subunit III-like"/>
    <property type="match status" value="1"/>
</dbReference>
<keyword evidence="7 9" id="KW-0472">Membrane</keyword>
<dbReference type="PANTHER" id="PTHR11403:SF7">
    <property type="entry name" value="CYTOCHROME C OXIDASE SUBUNIT 3"/>
    <property type="match status" value="1"/>
</dbReference>
<dbReference type="Pfam" id="PF03161">
    <property type="entry name" value="LAGLIDADG_2"/>
    <property type="match status" value="1"/>
</dbReference>
<dbReference type="GO" id="GO:0016020">
    <property type="term" value="C:membrane"/>
    <property type="evidence" value="ECO:0007669"/>
    <property type="project" value="UniProtKB-SubCell"/>
</dbReference>
<feature type="domain" description="Heme-copper oxidase subunit III family profile" evidence="10">
    <location>
        <begin position="74"/>
        <end position="159"/>
    </location>
</feature>
<dbReference type="GO" id="GO:0005739">
    <property type="term" value="C:mitochondrion"/>
    <property type="evidence" value="ECO:0007669"/>
    <property type="project" value="TreeGrafter"/>
</dbReference>
<dbReference type="InterPro" id="IPR000298">
    <property type="entry name" value="Cyt_c_oxidase-like_su3"/>
</dbReference>
<keyword evidence="12" id="KW-1185">Reference proteome</keyword>
<dbReference type="GO" id="GO:0006123">
    <property type="term" value="P:mitochondrial electron transport, cytochrome c to oxygen"/>
    <property type="evidence" value="ECO:0007669"/>
    <property type="project" value="TreeGrafter"/>
</dbReference>
<organism evidence="11 12">
    <name type="scientific">Funneliformis caledonium</name>
    <dbReference type="NCBI Taxonomy" id="1117310"/>
    <lineage>
        <taxon>Eukaryota</taxon>
        <taxon>Fungi</taxon>
        <taxon>Fungi incertae sedis</taxon>
        <taxon>Mucoromycota</taxon>
        <taxon>Glomeromycotina</taxon>
        <taxon>Glomeromycetes</taxon>
        <taxon>Glomerales</taxon>
        <taxon>Glomeraceae</taxon>
        <taxon>Funneliformis</taxon>
    </lineage>
</organism>
<dbReference type="InterPro" id="IPR027434">
    <property type="entry name" value="Homing_endonucl"/>
</dbReference>
<keyword evidence="6 9" id="KW-1133">Transmembrane helix</keyword>
<keyword evidence="4 8" id="KW-0812">Transmembrane</keyword>
<dbReference type="OrthoDB" id="10050457at2759"/>
<evidence type="ECO:0000256" key="9">
    <source>
        <dbReference type="SAM" id="Phobius"/>
    </source>
</evidence>
<evidence type="ECO:0000256" key="5">
    <source>
        <dbReference type="ARBA" id="ARBA00022967"/>
    </source>
</evidence>
<keyword evidence="5" id="KW-1278">Translocase</keyword>
<dbReference type="AlphaFoldDB" id="A0A9N9HQ82"/>
<dbReference type="Proteomes" id="UP000789570">
    <property type="component" value="Unassembled WGS sequence"/>
</dbReference>
<evidence type="ECO:0000256" key="7">
    <source>
        <dbReference type="ARBA" id="ARBA00023136"/>
    </source>
</evidence>
<protein>
    <recommendedName>
        <fullName evidence="3 8">Cytochrome c oxidase subunit 3</fullName>
    </recommendedName>
</protein>
<evidence type="ECO:0000313" key="11">
    <source>
        <dbReference type="EMBL" id="CAG8699917.1"/>
    </source>
</evidence>
<dbReference type="InterPro" id="IPR033945">
    <property type="entry name" value="Cyt_c_oxase_su3_dom"/>
</dbReference>
<reference evidence="11" key="1">
    <citation type="submission" date="2021-06" db="EMBL/GenBank/DDBJ databases">
        <authorList>
            <person name="Kallberg Y."/>
            <person name="Tangrot J."/>
            <person name="Rosling A."/>
        </authorList>
    </citation>
    <scope>NUCLEOTIDE SEQUENCE</scope>
    <source>
        <strain evidence="11">UK204</strain>
    </source>
</reference>
<dbReference type="PANTHER" id="PTHR11403">
    <property type="entry name" value="CYTOCHROME C OXIDASE SUBUNIT III"/>
    <property type="match status" value="1"/>
</dbReference>
<name>A0A9N9HQ82_9GLOM</name>
<dbReference type="InterPro" id="IPR024791">
    <property type="entry name" value="Cyt_c/ubiquinol_Oxase_su3"/>
</dbReference>
<evidence type="ECO:0000256" key="1">
    <source>
        <dbReference type="ARBA" id="ARBA00004141"/>
    </source>
</evidence>
<dbReference type="Gene3D" id="3.10.28.10">
    <property type="entry name" value="Homing endonucleases"/>
    <property type="match status" value="2"/>
</dbReference>
<evidence type="ECO:0000313" key="12">
    <source>
        <dbReference type="Proteomes" id="UP000789570"/>
    </source>
</evidence>
<dbReference type="SUPFAM" id="SSF55608">
    <property type="entry name" value="Homing endonucleases"/>
    <property type="match status" value="1"/>
</dbReference>
<dbReference type="GO" id="GO:0004519">
    <property type="term" value="F:endonuclease activity"/>
    <property type="evidence" value="ECO:0007669"/>
    <property type="project" value="InterPro"/>
</dbReference>
<keyword evidence="8" id="KW-0496">Mitochondrion</keyword>
<dbReference type="Gene3D" id="1.20.120.80">
    <property type="entry name" value="Cytochrome c oxidase, subunit III, four-helix bundle"/>
    <property type="match status" value="1"/>
</dbReference>
<dbReference type="Pfam" id="PF00510">
    <property type="entry name" value="COX3"/>
    <property type="match status" value="1"/>
</dbReference>
<evidence type="ECO:0000259" key="10">
    <source>
        <dbReference type="PROSITE" id="PS50253"/>
    </source>
</evidence>
<feature type="transmembrane region" description="Helical" evidence="9">
    <location>
        <begin position="96"/>
        <end position="119"/>
    </location>
</feature>
<dbReference type="InterPro" id="IPR035973">
    <property type="entry name" value="Cyt_c_oxidase_su3-like_sf"/>
</dbReference>
<comment type="caution">
    <text evidence="11">The sequence shown here is derived from an EMBL/GenBank/DDBJ whole genome shotgun (WGS) entry which is preliminary data.</text>
</comment>
<dbReference type="InterPro" id="IPR013833">
    <property type="entry name" value="Cyt_c_oxidase_su3_a-hlx"/>
</dbReference>
<evidence type="ECO:0000256" key="4">
    <source>
        <dbReference type="ARBA" id="ARBA00022692"/>
    </source>
</evidence>
<evidence type="ECO:0000256" key="2">
    <source>
        <dbReference type="ARBA" id="ARBA00010581"/>
    </source>
</evidence>
<dbReference type="CDD" id="cd01665">
    <property type="entry name" value="Cyt_c_Oxidase_III"/>
    <property type="match status" value="1"/>
</dbReference>
<accession>A0A9N9HQ82</accession>
<sequence>MRRPLSIQLRQRLGKLIFHTLVEERTPKIQTFHRLIDWLNTSNAESPHKLSKEIAYLEKALSPGPRVAKEHLTDKGRENIKPIVTGHHTLRVQRGLILGVILFIVSECFFFLSIFWAFFDAALAPTVELGCAWPPAGIQPIDPWEWPLVNTILLLSSGVRLKCNQSDLFVLFSLLPFNCPRVPSTKRIGPHNYEIICILIGSLLGDGSMEKDGNGSRFAFYQEKTNGEYLLWLHQVISSLGYCKPEIPVIQTRKGTNGQIRYFYRFRTYTYSSFNWIYEEFYPNKRKVVPQIIDQYLSPLALAVWIMDDATLYKNKGLRFCTNSFTLKEVQYLASVLEKKYSLNTSIHKTGVVNQYGLYIPKSSMADLTKIVKPHIHPTMLYKLPSI</sequence>
<dbReference type="GO" id="GO:0004129">
    <property type="term" value="F:cytochrome-c oxidase activity"/>
    <property type="evidence" value="ECO:0007669"/>
    <property type="project" value="InterPro"/>
</dbReference>
<evidence type="ECO:0000256" key="6">
    <source>
        <dbReference type="ARBA" id="ARBA00022989"/>
    </source>
</evidence>
<dbReference type="InterPro" id="IPR004860">
    <property type="entry name" value="LAGLIDADG_dom"/>
</dbReference>
<comment type="similarity">
    <text evidence="2 8">Belongs to the cytochrome c oxidase subunit 3 family.</text>
</comment>
<comment type="subcellular location">
    <subcellularLocation>
        <location evidence="1">Membrane</location>
        <topology evidence="1">Multi-pass membrane protein</topology>
    </subcellularLocation>
</comment>
<evidence type="ECO:0000256" key="3">
    <source>
        <dbReference type="ARBA" id="ARBA00015944"/>
    </source>
</evidence>
<dbReference type="PROSITE" id="PS50253">
    <property type="entry name" value="COX3"/>
    <property type="match status" value="1"/>
</dbReference>
<dbReference type="EMBL" id="CAJVPQ010007732">
    <property type="protein sequence ID" value="CAG8699917.1"/>
    <property type="molecule type" value="Genomic_DNA"/>
</dbReference>
<evidence type="ECO:0000256" key="8">
    <source>
        <dbReference type="RuleBase" id="RU003375"/>
    </source>
</evidence>
<comment type="function">
    <text evidence="8">Component of the cytochrome c oxidase, the last enzyme in the mitochondrial electron transport chain which drives oxidative phosphorylation. The respiratory chain contains 3 multisubunit complexes succinate dehydrogenase (complex II, CII), ubiquinol-cytochrome c oxidoreductase (cytochrome b-c1 complex, complex III, CIII) and cytochrome c oxidase (complex IV, CIV), that cooperate to transfer electrons derived from NADH and succinate to molecular oxygen, creating an electrochemical gradient over the inner membrane that drives transmembrane transport and the ATP synthase. Cytochrome c oxidase is the component of the respiratory chain that catalyzes the reduction of oxygen to water. Electrons originating from reduced cytochrome c in the intermembrane space (IMS) are transferred via the dinuclear copper A center (CU(A)) of subunit 2 and heme A of subunit 1 to the active site in subunit 1, a binuclear center (BNC) formed by heme A3 and copper B (CU(B)). The BNC reduces molecular oxygen to 2 water molecules using 4 electrons from cytochrome c in the IMS and 4 protons from the mitochondrial matrix.</text>
</comment>
<gene>
    <name evidence="11" type="ORF">FCALED_LOCUS13426</name>
</gene>
<proteinExistence type="inferred from homology"/>